<dbReference type="EMBL" id="LR877146">
    <property type="protein sequence ID" value="CAD2213995.1"/>
    <property type="molecule type" value="Genomic_DNA"/>
</dbReference>
<feature type="compositionally biased region" description="Polar residues" evidence="1">
    <location>
        <begin position="167"/>
        <end position="180"/>
    </location>
</feature>
<feature type="compositionally biased region" description="Polar residues" evidence="1">
    <location>
        <begin position="52"/>
        <end position="61"/>
    </location>
</feature>
<feature type="region of interest" description="Disordered" evidence="1">
    <location>
        <begin position="1"/>
        <end position="61"/>
    </location>
</feature>
<dbReference type="Proteomes" id="UP000515908">
    <property type="component" value="Chromosome 02"/>
</dbReference>
<feature type="compositionally biased region" description="Basic and acidic residues" evidence="1">
    <location>
        <begin position="152"/>
        <end position="163"/>
    </location>
</feature>
<protein>
    <submittedName>
        <fullName evidence="2">Uncharacterized protein</fullName>
    </submittedName>
</protein>
<name>A0A7G2C3B1_9TRYP</name>
<sequence>MTREGGSLRVTPTSIVQVPRALRHAERKRTPLFQESGSSSDTPHTVTHENSDASTAFDKQSTVQYVRTSEKNGFESDNSPFKREATERCAAEFPWDGCYSPDDPQLRLNVLTPLERPMEQHASGDLGKLNALSSFDGRFNFFKPIVMSSGKKPNEAPSEERDVSGTLPRNLTQSMTNTFVSPAGANNAADDDPLSPLSPHRCSTSVFSVERYEHMKRNTLTPTAAVRHPLSGFSLVSQAKTVGGAGWTAREVDFSSRGGGRGRD</sequence>
<dbReference type="AlphaFoldDB" id="A0A7G2C3B1"/>
<keyword evidence="3" id="KW-1185">Reference proteome</keyword>
<evidence type="ECO:0000313" key="2">
    <source>
        <dbReference type="EMBL" id="CAD2213995.1"/>
    </source>
</evidence>
<accession>A0A7G2C3B1</accession>
<evidence type="ECO:0000256" key="1">
    <source>
        <dbReference type="SAM" id="MobiDB-lite"/>
    </source>
</evidence>
<gene>
    <name evidence="2" type="ORF">ADEAN_000143900</name>
</gene>
<feature type="region of interest" description="Disordered" evidence="1">
    <location>
        <begin position="149"/>
        <end position="198"/>
    </location>
</feature>
<dbReference type="VEuPathDB" id="TriTrypDB:ADEAN_000143900"/>
<organism evidence="2 3">
    <name type="scientific">Angomonas deanei</name>
    <dbReference type="NCBI Taxonomy" id="59799"/>
    <lineage>
        <taxon>Eukaryota</taxon>
        <taxon>Discoba</taxon>
        <taxon>Euglenozoa</taxon>
        <taxon>Kinetoplastea</taxon>
        <taxon>Metakinetoplastina</taxon>
        <taxon>Trypanosomatida</taxon>
        <taxon>Trypanosomatidae</taxon>
        <taxon>Strigomonadinae</taxon>
        <taxon>Angomonas</taxon>
    </lineage>
</organism>
<evidence type="ECO:0000313" key="3">
    <source>
        <dbReference type="Proteomes" id="UP000515908"/>
    </source>
</evidence>
<reference evidence="2 3" key="1">
    <citation type="submission" date="2020-08" db="EMBL/GenBank/DDBJ databases">
        <authorList>
            <person name="Newling K."/>
            <person name="Davey J."/>
            <person name="Forrester S."/>
        </authorList>
    </citation>
    <scope>NUCLEOTIDE SEQUENCE [LARGE SCALE GENOMIC DNA]</scope>
    <source>
        <strain evidence="3">Crithidia deanei Carvalho (ATCC PRA-265)</strain>
    </source>
</reference>
<feature type="compositionally biased region" description="Polar residues" evidence="1">
    <location>
        <begin position="33"/>
        <end position="45"/>
    </location>
</feature>
<proteinExistence type="predicted"/>